<evidence type="ECO:0000259" key="14">
    <source>
        <dbReference type="Pfam" id="PF17900"/>
    </source>
</evidence>
<dbReference type="PANTHER" id="PTHR11533:SF299">
    <property type="entry name" value="AMINOPEPTIDASE"/>
    <property type="match status" value="1"/>
</dbReference>
<keyword evidence="7" id="KW-0378">Hydrolase</keyword>
<evidence type="ECO:0000259" key="12">
    <source>
        <dbReference type="Pfam" id="PF01433"/>
    </source>
</evidence>
<evidence type="ECO:0000256" key="1">
    <source>
        <dbReference type="ARBA" id="ARBA00001947"/>
    </source>
</evidence>
<accession>A0A6P3YB37</accession>
<dbReference type="Pfam" id="PF11838">
    <property type="entry name" value="ERAP1_C"/>
    <property type="match status" value="1"/>
</dbReference>
<gene>
    <name evidence="16" type="primary">LOC106750975</name>
</gene>
<comment type="similarity">
    <text evidence="3">Belongs to the peptidase M1 family.</text>
</comment>
<dbReference type="GO" id="GO:0005886">
    <property type="term" value="C:plasma membrane"/>
    <property type="evidence" value="ECO:0007669"/>
    <property type="project" value="UniProtKB-SubCell"/>
</dbReference>
<keyword evidence="10" id="KW-0449">Lipoprotein</keyword>
<feature type="domain" description="Aminopeptidase N-like N-terminal" evidence="14">
    <location>
        <begin position="52"/>
        <end position="263"/>
    </location>
</feature>
<evidence type="ECO:0000256" key="6">
    <source>
        <dbReference type="ARBA" id="ARBA00022723"/>
    </source>
</evidence>
<keyword evidence="5" id="KW-0645">Protease</keyword>
<evidence type="ECO:0000256" key="10">
    <source>
        <dbReference type="ARBA" id="ARBA00023288"/>
    </source>
</evidence>
<dbReference type="Gene3D" id="2.60.40.1730">
    <property type="entry name" value="tricorn interacting facor f3 domain"/>
    <property type="match status" value="1"/>
</dbReference>
<dbReference type="KEGG" id="dqu:106750975"/>
<keyword evidence="9" id="KW-0482">Metalloprotease</keyword>
<dbReference type="RefSeq" id="XP_014487184.1">
    <property type="nucleotide sequence ID" value="XM_014631698.1"/>
</dbReference>
<dbReference type="InterPro" id="IPR045357">
    <property type="entry name" value="Aminopeptidase_N-like_N"/>
</dbReference>
<dbReference type="GO" id="GO:0070006">
    <property type="term" value="F:metalloaminopeptidase activity"/>
    <property type="evidence" value="ECO:0007669"/>
    <property type="project" value="TreeGrafter"/>
</dbReference>
<dbReference type="InterPro" id="IPR001930">
    <property type="entry name" value="Peptidase_M1"/>
</dbReference>
<dbReference type="PRINTS" id="PR00756">
    <property type="entry name" value="ALADIPTASE"/>
</dbReference>
<dbReference type="GO" id="GO:0008270">
    <property type="term" value="F:zinc ion binding"/>
    <property type="evidence" value="ECO:0007669"/>
    <property type="project" value="InterPro"/>
</dbReference>
<name>A0A6P3YB37_DINQU</name>
<feature type="signal peptide" evidence="11">
    <location>
        <begin position="1"/>
        <end position="26"/>
    </location>
</feature>
<protein>
    <submittedName>
        <fullName evidence="16">Aminopeptidase N-like</fullName>
    </submittedName>
</protein>
<dbReference type="GO" id="GO:0005615">
    <property type="term" value="C:extracellular space"/>
    <property type="evidence" value="ECO:0007669"/>
    <property type="project" value="TreeGrafter"/>
</dbReference>
<comment type="subcellular location">
    <subcellularLocation>
        <location evidence="2">Cell membrane</location>
        <topology evidence="2">Lipid-anchor</topology>
        <topology evidence="2">GPI-anchor</topology>
    </subcellularLocation>
</comment>
<evidence type="ECO:0000313" key="16">
    <source>
        <dbReference type="RefSeq" id="XP_014487184.1"/>
    </source>
</evidence>
<evidence type="ECO:0000256" key="11">
    <source>
        <dbReference type="SAM" id="SignalP"/>
    </source>
</evidence>
<keyword evidence="8" id="KW-0862">Zinc</keyword>
<dbReference type="GO" id="GO:0006508">
    <property type="term" value="P:proteolysis"/>
    <property type="evidence" value="ECO:0007669"/>
    <property type="project" value="UniProtKB-KW"/>
</dbReference>
<keyword evidence="15" id="KW-1185">Reference proteome</keyword>
<organism evidence="15 16">
    <name type="scientific">Dinoponera quadriceps</name>
    <name type="common">South American ant</name>
    <dbReference type="NCBI Taxonomy" id="609295"/>
    <lineage>
        <taxon>Eukaryota</taxon>
        <taxon>Metazoa</taxon>
        <taxon>Ecdysozoa</taxon>
        <taxon>Arthropoda</taxon>
        <taxon>Hexapoda</taxon>
        <taxon>Insecta</taxon>
        <taxon>Pterygota</taxon>
        <taxon>Neoptera</taxon>
        <taxon>Endopterygota</taxon>
        <taxon>Hymenoptera</taxon>
        <taxon>Apocrita</taxon>
        <taxon>Aculeata</taxon>
        <taxon>Formicoidea</taxon>
        <taxon>Formicidae</taxon>
        <taxon>Ponerinae</taxon>
        <taxon>Ponerini</taxon>
        <taxon>Dinoponera</taxon>
    </lineage>
</organism>
<dbReference type="GO" id="GO:0098552">
    <property type="term" value="C:side of membrane"/>
    <property type="evidence" value="ECO:0007669"/>
    <property type="project" value="UniProtKB-KW"/>
</dbReference>
<evidence type="ECO:0000256" key="4">
    <source>
        <dbReference type="ARBA" id="ARBA00022622"/>
    </source>
</evidence>
<keyword evidence="6" id="KW-0479">Metal-binding</keyword>
<dbReference type="Pfam" id="PF17900">
    <property type="entry name" value="Peptidase_M1_N"/>
    <property type="match status" value="1"/>
</dbReference>
<dbReference type="InterPro" id="IPR050344">
    <property type="entry name" value="Peptidase_M1_aminopeptidases"/>
</dbReference>
<evidence type="ECO:0000256" key="7">
    <source>
        <dbReference type="ARBA" id="ARBA00022801"/>
    </source>
</evidence>
<evidence type="ECO:0000313" key="15">
    <source>
        <dbReference type="Proteomes" id="UP000515204"/>
    </source>
</evidence>
<dbReference type="SUPFAM" id="SSF63737">
    <property type="entry name" value="Leukotriene A4 hydrolase N-terminal domain"/>
    <property type="match status" value="1"/>
</dbReference>
<keyword evidence="4" id="KW-0325">Glycoprotein</keyword>
<dbReference type="AlphaFoldDB" id="A0A6P3YB37"/>
<dbReference type="Gene3D" id="1.25.50.20">
    <property type="match status" value="1"/>
</dbReference>
<dbReference type="GO" id="GO:0043171">
    <property type="term" value="P:peptide catabolic process"/>
    <property type="evidence" value="ECO:0007669"/>
    <property type="project" value="TreeGrafter"/>
</dbReference>
<dbReference type="InterPro" id="IPR024571">
    <property type="entry name" value="ERAP1-like_C_dom"/>
</dbReference>
<proteinExistence type="inferred from homology"/>
<dbReference type="GeneID" id="106750975"/>
<evidence type="ECO:0000259" key="13">
    <source>
        <dbReference type="Pfam" id="PF11838"/>
    </source>
</evidence>
<feature type="chain" id="PRO_5028026622" evidence="11">
    <location>
        <begin position="27"/>
        <end position="900"/>
    </location>
</feature>
<feature type="domain" description="ERAP1-like C-terminal" evidence="13">
    <location>
        <begin position="593"/>
        <end position="881"/>
    </location>
</feature>
<dbReference type="InterPro" id="IPR027268">
    <property type="entry name" value="Peptidase_M4/M1_CTD_sf"/>
</dbReference>
<dbReference type="Pfam" id="PF01433">
    <property type="entry name" value="Peptidase_M1"/>
    <property type="match status" value="1"/>
</dbReference>
<evidence type="ECO:0000256" key="5">
    <source>
        <dbReference type="ARBA" id="ARBA00022670"/>
    </source>
</evidence>
<keyword evidence="4" id="KW-0336">GPI-anchor</keyword>
<dbReference type="Gene3D" id="1.10.390.10">
    <property type="entry name" value="Neutral Protease Domain 2"/>
    <property type="match status" value="1"/>
</dbReference>
<evidence type="ECO:0000256" key="3">
    <source>
        <dbReference type="ARBA" id="ARBA00010136"/>
    </source>
</evidence>
<evidence type="ECO:0000256" key="8">
    <source>
        <dbReference type="ARBA" id="ARBA00022833"/>
    </source>
</evidence>
<dbReference type="GO" id="GO:0042277">
    <property type="term" value="F:peptide binding"/>
    <property type="evidence" value="ECO:0007669"/>
    <property type="project" value="TreeGrafter"/>
</dbReference>
<evidence type="ECO:0000256" key="2">
    <source>
        <dbReference type="ARBA" id="ARBA00004609"/>
    </source>
</evidence>
<keyword evidence="11" id="KW-0732">Signal</keyword>
<dbReference type="GO" id="GO:0005737">
    <property type="term" value="C:cytoplasm"/>
    <property type="evidence" value="ECO:0007669"/>
    <property type="project" value="TreeGrafter"/>
</dbReference>
<evidence type="ECO:0000256" key="9">
    <source>
        <dbReference type="ARBA" id="ARBA00023049"/>
    </source>
</evidence>
<dbReference type="InterPro" id="IPR014782">
    <property type="entry name" value="Peptidase_M1_dom"/>
</dbReference>
<dbReference type="SUPFAM" id="SSF55486">
    <property type="entry name" value="Metalloproteases ('zincins'), catalytic domain"/>
    <property type="match status" value="1"/>
</dbReference>
<keyword evidence="4" id="KW-0472">Membrane</keyword>
<dbReference type="InterPro" id="IPR042097">
    <property type="entry name" value="Aminopeptidase_N-like_N_sf"/>
</dbReference>
<reference evidence="16" key="1">
    <citation type="submission" date="2025-08" db="UniProtKB">
        <authorList>
            <consortium name="RefSeq"/>
        </authorList>
    </citation>
    <scope>IDENTIFICATION</scope>
</reference>
<dbReference type="OrthoDB" id="10031169at2759"/>
<dbReference type="PANTHER" id="PTHR11533">
    <property type="entry name" value="PROTEASE M1 ZINC METALLOPROTEASE"/>
    <property type="match status" value="1"/>
</dbReference>
<dbReference type="Proteomes" id="UP000515204">
    <property type="component" value="Unplaced"/>
</dbReference>
<comment type="cofactor">
    <cofactor evidence="1">
        <name>Zn(2+)</name>
        <dbReference type="ChEBI" id="CHEBI:29105"/>
    </cofactor>
</comment>
<sequence>MRIGVALLTLFLLIIYLLNGLTFTIAIEIDTSKPSKTCTFENLNYNLPGNVVPRNYEIKLAITNKYVIEGETIIVVEIIRTTAMFGLHAENLIIDSETIKLVQKAKVNNTDVVHMPMAYSYCKEFQILFLSFMRKLRPGHYVLYINYKGVIEDNLDLGWTKYVTKEEDAKYPRGLQQWELLSLLKFCLGNATRSFITILEPTGARRVFPCWDEPRFKATFNISVIHPPGMQVSSNMPQQTKKVVQGHQIQKTFMPTPVMCTYLVTIVIFEYLDESLPDGEEWFNLHVNDETRKLVQEIVTKIDSYLMSYTQSTWGRPTKIVVYPNLPRKAVGGWGFAVFRESDLLYERNINCPGFLINLWMTLTHGITQQYIESFVSPTRWSHLWLNRALELYLSYNILGKHFGEEQMMDLFVVQVLQPARHNDIAFNVPPIIHENDPFYSTLIYKKASAMIRLLGYIVTKGVLQQAILEYLSTYTYGSATPSDFFKIVDNETCRQTNKCHLNTTKIMSIWLSRRYYPTLLVTRNDTVNMTYVMYHETRSPNKTEWPETCVKQNAFFFDQNVLIWWLINNSSRTYNSCLALISRDPNDIIFSVQQYGYYRVNYDSRTWLKIAHFLDYNDHKDIYVSNRAQILDDAYHLVMEDKMNMSTYVSLTTFLRKETDFTVWHSMMNVLQYMSPFFKFPESEYFRKHMLKVIFNVLSRIRRNEDDNDNASLKATRLLLLDWSCKHGSNSCRQLANVKLGAYFVDPKQYPILPWWKDWTYCAGLMQTSHKIWNNVQDEISYKYDDPKMMQYLACNENDNMLKELLVSTTFRQNKWARLKDSQLKDLYHTIVKKHARMDSILDFIIENFNVIKLGYMSKLEKLANMIMSVYSEHQLYKRFKLLTEHSVSLTTQSPDDLK</sequence>
<feature type="non-terminal residue" evidence="16">
    <location>
        <position position="900"/>
    </location>
</feature>
<feature type="domain" description="Peptidase M1 membrane alanine aminopeptidase" evidence="12">
    <location>
        <begin position="318"/>
        <end position="511"/>
    </location>
</feature>